<name>A0A4Y2H9Y7_ARAVE</name>
<gene>
    <name evidence="1" type="ORF">AVEN_272800_1</name>
</gene>
<organism evidence="1 2">
    <name type="scientific">Araneus ventricosus</name>
    <name type="common">Orbweaver spider</name>
    <name type="synonym">Epeira ventricosa</name>
    <dbReference type="NCBI Taxonomy" id="182803"/>
    <lineage>
        <taxon>Eukaryota</taxon>
        <taxon>Metazoa</taxon>
        <taxon>Ecdysozoa</taxon>
        <taxon>Arthropoda</taxon>
        <taxon>Chelicerata</taxon>
        <taxon>Arachnida</taxon>
        <taxon>Araneae</taxon>
        <taxon>Araneomorphae</taxon>
        <taxon>Entelegynae</taxon>
        <taxon>Araneoidea</taxon>
        <taxon>Araneidae</taxon>
        <taxon>Araneus</taxon>
    </lineage>
</organism>
<keyword evidence="2" id="KW-1185">Reference proteome</keyword>
<reference evidence="1 2" key="1">
    <citation type="journal article" date="2019" name="Sci. Rep.">
        <title>Orb-weaving spider Araneus ventricosus genome elucidates the spidroin gene catalogue.</title>
        <authorList>
            <person name="Kono N."/>
            <person name="Nakamura H."/>
            <person name="Ohtoshi R."/>
            <person name="Moran D.A.P."/>
            <person name="Shinohara A."/>
            <person name="Yoshida Y."/>
            <person name="Fujiwara M."/>
            <person name="Mori M."/>
            <person name="Tomita M."/>
            <person name="Arakawa K."/>
        </authorList>
    </citation>
    <scope>NUCLEOTIDE SEQUENCE [LARGE SCALE GENOMIC DNA]</scope>
</reference>
<protein>
    <recommendedName>
        <fullName evidence="3">Endonuclease/exonuclease/phosphatase domain-containing protein</fullName>
    </recommendedName>
</protein>
<dbReference type="EMBL" id="BGPR01001791">
    <property type="protein sequence ID" value="GBM61936.1"/>
    <property type="molecule type" value="Genomic_DNA"/>
</dbReference>
<accession>A0A4Y2H9Y7</accession>
<proteinExistence type="predicted"/>
<comment type="caution">
    <text evidence="1">The sequence shown here is derived from an EMBL/GenBank/DDBJ whole genome shotgun (WGS) entry which is preliminary data.</text>
</comment>
<dbReference type="Proteomes" id="UP000499080">
    <property type="component" value="Unassembled WGS sequence"/>
</dbReference>
<evidence type="ECO:0008006" key="3">
    <source>
        <dbReference type="Google" id="ProtNLM"/>
    </source>
</evidence>
<dbReference type="AlphaFoldDB" id="A0A4Y2H9Y7"/>
<evidence type="ECO:0000313" key="2">
    <source>
        <dbReference type="Proteomes" id="UP000499080"/>
    </source>
</evidence>
<sequence length="100" mass="11876">MFLFSALIKYSETTLLIDEELHIDKDIQLIVMSDFNVDVKMNEKEFGFMKKHFDLNMVPTNYPSTLGNSYIDSTFTRNISPELLNYVYYFSIIYRSYTEL</sequence>
<evidence type="ECO:0000313" key="1">
    <source>
        <dbReference type="EMBL" id="GBM61936.1"/>
    </source>
</evidence>